<accession>A0A383A636</accession>
<dbReference type="InterPro" id="IPR036208">
    <property type="entry name" value="VHL_sf"/>
</dbReference>
<dbReference type="Gene3D" id="2.60.40.780">
    <property type="entry name" value="von Hippel-Lindau disease tumour suppressor, beta domain"/>
    <property type="match status" value="1"/>
</dbReference>
<proteinExistence type="predicted"/>
<feature type="non-terminal residue" evidence="1">
    <location>
        <position position="1"/>
    </location>
</feature>
<dbReference type="EMBL" id="UINC01189407">
    <property type="protein sequence ID" value="SVE03080.1"/>
    <property type="molecule type" value="Genomic_DNA"/>
</dbReference>
<dbReference type="SUPFAM" id="SSF49468">
    <property type="entry name" value="VHL"/>
    <property type="match status" value="1"/>
</dbReference>
<name>A0A383A636_9ZZZZ</name>
<evidence type="ECO:0008006" key="2">
    <source>
        <dbReference type="Google" id="ProtNLM"/>
    </source>
</evidence>
<evidence type="ECO:0000313" key="1">
    <source>
        <dbReference type="EMBL" id="SVE03080.1"/>
    </source>
</evidence>
<sequence>SPDKWSASRRDYVFYLSGHEIPDGIDSVPLSPVDGNATKIGFINRAEFPVDVRWLDHNGTLHYFTRLGQDHGANAEAFVGQTWLVSDGEGTPLLYYIAEKETPDGAFGKGNFTRD</sequence>
<organism evidence="1">
    <name type="scientific">marine metagenome</name>
    <dbReference type="NCBI Taxonomy" id="408172"/>
    <lineage>
        <taxon>unclassified sequences</taxon>
        <taxon>metagenomes</taxon>
        <taxon>ecological metagenomes</taxon>
    </lineage>
</organism>
<dbReference type="AlphaFoldDB" id="A0A383A636"/>
<reference evidence="1" key="1">
    <citation type="submission" date="2018-05" db="EMBL/GenBank/DDBJ databases">
        <authorList>
            <person name="Lanie J.A."/>
            <person name="Ng W.-L."/>
            <person name="Kazmierczak K.M."/>
            <person name="Andrzejewski T.M."/>
            <person name="Davidsen T.M."/>
            <person name="Wayne K.J."/>
            <person name="Tettelin H."/>
            <person name="Glass J.I."/>
            <person name="Rusch D."/>
            <person name="Podicherti R."/>
            <person name="Tsui H.-C.T."/>
            <person name="Winkler M.E."/>
        </authorList>
    </citation>
    <scope>NUCLEOTIDE SEQUENCE</scope>
</reference>
<protein>
    <recommendedName>
        <fullName evidence="2">von Hippel-Lindau disease tumour suppressor beta domain-containing protein</fullName>
    </recommendedName>
</protein>
<dbReference type="InterPro" id="IPR037140">
    <property type="entry name" value="VHL_beta_dom_sf"/>
</dbReference>
<gene>
    <name evidence="1" type="ORF">METZ01_LOCUS455934</name>
</gene>